<dbReference type="EMBL" id="JAVREZ010000268">
    <property type="protein sequence ID" value="MDT0488545.1"/>
    <property type="molecule type" value="Genomic_DNA"/>
</dbReference>
<protein>
    <submittedName>
        <fullName evidence="1">Uncharacterized protein</fullName>
    </submittedName>
</protein>
<sequence length="64" mass="7428">FDEFVEWWAEKAESNGGLLYEPKRGRRTPSLLCGFDDTDEDAWPTLWSLRDVDAESALFMEATR</sequence>
<dbReference type="Proteomes" id="UP001183824">
    <property type="component" value="Unassembled WGS sequence"/>
</dbReference>
<organism evidence="1 2">
    <name type="scientific">Streptomyces doebereineriae</name>
    <dbReference type="NCBI Taxonomy" id="3075528"/>
    <lineage>
        <taxon>Bacteria</taxon>
        <taxon>Bacillati</taxon>
        <taxon>Actinomycetota</taxon>
        <taxon>Actinomycetes</taxon>
        <taxon>Kitasatosporales</taxon>
        <taxon>Streptomycetaceae</taxon>
        <taxon>Streptomyces</taxon>
    </lineage>
</organism>
<feature type="non-terminal residue" evidence="1">
    <location>
        <position position="1"/>
    </location>
</feature>
<evidence type="ECO:0000313" key="2">
    <source>
        <dbReference type="Proteomes" id="UP001183824"/>
    </source>
</evidence>
<keyword evidence="2" id="KW-1185">Reference proteome</keyword>
<reference evidence="2" key="1">
    <citation type="submission" date="2023-07" db="EMBL/GenBank/DDBJ databases">
        <title>30 novel species of actinomycetes from the DSMZ collection.</title>
        <authorList>
            <person name="Nouioui I."/>
        </authorList>
    </citation>
    <scope>NUCLEOTIDE SEQUENCE [LARGE SCALE GENOMIC DNA]</scope>
    <source>
        <strain evidence="2">DSM 41640</strain>
    </source>
</reference>
<name>A0ABU2VTG1_9ACTN</name>
<gene>
    <name evidence="1" type="ORF">RNB18_51825</name>
</gene>
<proteinExistence type="predicted"/>
<accession>A0ABU2VTG1</accession>
<comment type="caution">
    <text evidence="1">The sequence shown here is derived from an EMBL/GenBank/DDBJ whole genome shotgun (WGS) entry which is preliminary data.</text>
</comment>
<dbReference type="RefSeq" id="WP_311721034.1">
    <property type="nucleotide sequence ID" value="NZ_JAVREZ010000268.1"/>
</dbReference>
<evidence type="ECO:0000313" key="1">
    <source>
        <dbReference type="EMBL" id="MDT0488545.1"/>
    </source>
</evidence>